<proteinExistence type="inferred from homology"/>
<organism evidence="4 5">
    <name type="scientific">Halogeometricum salsisoli</name>
    <dbReference type="NCBI Taxonomy" id="2950536"/>
    <lineage>
        <taxon>Archaea</taxon>
        <taxon>Methanobacteriati</taxon>
        <taxon>Methanobacteriota</taxon>
        <taxon>Stenosarchaea group</taxon>
        <taxon>Halobacteria</taxon>
        <taxon>Halobacteriales</taxon>
        <taxon>Haloferacaceae</taxon>
        <taxon>Halogeometricum</taxon>
    </lineage>
</organism>
<dbReference type="Pfam" id="PF01557">
    <property type="entry name" value="FAA_hydrolase"/>
    <property type="match status" value="1"/>
</dbReference>
<dbReference type="InterPro" id="IPR011234">
    <property type="entry name" value="Fumarylacetoacetase-like_C"/>
</dbReference>
<dbReference type="Gene3D" id="3.90.850.10">
    <property type="entry name" value="Fumarylacetoacetase-like, C-terminal domain"/>
    <property type="match status" value="1"/>
</dbReference>
<reference evidence="4 5" key="1">
    <citation type="submission" date="2022-06" db="EMBL/GenBank/DDBJ databases">
        <title>Halogeometricum sp. a new haloarchaeum isolate from saline soil.</title>
        <authorList>
            <person name="Strakova D."/>
            <person name="Galisteo C."/>
            <person name="Sanchez-Porro C."/>
            <person name="Ventosa A."/>
        </authorList>
    </citation>
    <scope>NUCLEOTIDE SEQUENCE [LARGE SCALE GENOMIC DNA]</scope>
    <source>
        <strain evidence="4 5">S1BR25-6</strain>
    </source>
</reference>
<dbReference type="EMBL" id="JAMQOP010000003">
    <property type="protein sequence ID" value="MDS0300174.1"/>
    <property type="molecule type" value="Genomic_DNA"/>
</dbReference>
<name>A0ABU2GJ38_9EURY</name>
<dbReference type="PANTHER" id="PTHR42796:SF7">
    <property type="entry name" value="2-DEHYDRO-3-DEOXY-D-ARABINONATE DEHYDRATASE"/>
    <property type="match status" value="1"/>
</dbReference>
<dbReference type="Proteomes" id="UP001257060">
    <property type="component" value="Unassembled WGS sequence"/>
</dbReference>
<dbReference type="PANTHER" id="PTHR42796">
    <property type="entry name" value="FUMARYLACETOACETATE HYDROLASE DOMAIN-CONTAINING PROTEIN 2A-RELATED"/>
    <property type="match status" value="1"/>
</dbReference>
<keyword evidence="5" id="KW-1185">Reference proteome</keyword>
<dbReference type="GO" id="GO:0016787">
    <property type="term" value="F:hydrolase activity"/>
    <property type="evidence" value="ECO:0007669"/>
    <property type="project" value="UniProtKB-KW"/>
</dbReference>
<sequence length="290" mass="31736">MRYYQLAEQGHVQRFVVETDEGVFDLTSAHPGITEFSELAQAASVSGASMAELTRRQIDSADTVPSRALVEDRLLPLVPDEIWAAGVTYEISEEARKSESSMAEVYIDVYDADRPEIFFKATPSRTVGPDEAVGIRGDSDWNVPEPELAVVLYRGEIVGYTVGNDVSSRSIEGRNPLYLPQAKIYDRCCSIGPCVVAAESIENPHDLRMSMEIARSGETVFSESTSTAEMVRTDEELVHYFTAHNAVPELAVLMTGTSLVPPQEFTLAEGDVVSIDIEDIGTLVNPVVDV</sequence>
<evidence type="ECO:0000256" key="1">
    <source>
        <dbReference type="ARBA" id="ARBA00010211"/>
    </source>
</evidence>
<keyword evidence="4" id="KW-0378">Hydrolase</keyword>
<evidence type="ECO:0000313" key="4">
    <source>
        <dbReference type="EMBL" id="MDS0300174.1"/>
    </source>
</evidence>
<feature type="domain" description="Fumarylacetoacetase-like C-terminal" evidence="3">
    <location>
        <begin position="101"/>
        <end position="288"/>
    </location>
</feature>
<evidence type="ECO:0000259" key="3">
    <source>
        <dbReference type="Pfam" id="PF01557"/>
    </source>
</evidence>
<gene>
    <name evidence="4" type="ORF">NDI76_15615</name>
</gene>
<accession>A0ABU2GJ38</accession>
<dbReference type="RefSeq" id="WP_310925067.1">
    <property type="nucleotide sequence ID" value="NZ_JAMQOP010000003.1"/>
</dbReference>
<protein>
    <submittedName>
        <fullName evidence="4">Fumarylacetoacetate hydrolase family protein</fullName>
    </submittedName>
</protein>
<evidence type="ECO:0000256" key="2">
    <source>
        <dbReference type="ARBA" id="ARBA00022723"/>
    </source>
</evidence>
<dbReference type="InterPro" id="IPR036663">
    <property type="entry name" value="Fumarylacetoacetase_C_sf"/>
</dbReference>
<comment type="caution">
    <text evidence="4">The sequence shown here is derived from an EMBL/GenBank/DDBJ whole genome shotgun (WGS) entry which is preliminary data.</text>
</comment>
<dbReference type="InterPro" id="IPR051121">
    <property type="entry name" value="FAH"/>
</dbReference>
<dbReference type="SUPFAM" id="SSF56529">
    <property type="entry name" value="FAH"/>
    <property type="match status" value="1"/>
</dbReference>
<evidence type="ECO:0000313" key="5">
    <source>
        <dbReference type="Proteomes" id="UP001257060"/>
    </source>
</evidence>
<comment type="similarity">
    <text evidence="1">Belongs to the FAH family.</text>
</comment>
<keyword evidence="2" id="KW-0479">Metal-binding</keyword>